<protein>
    <submittedName>
        <fullName evidence="1">SIMPL domain-containing protein</fullName>
    </submittedName>
</protein>
<dbReference type="GO" id="GO:0006974">
    <property type="term" value="P:DNA damage response"/>
    <property type="evidence" value="ECO:0007669"/>
    <property type="project" value="TreeGrafter"/>
</dbReference>
<accession>A0AAE3QCY0</accession>
<evidence type="ECO:0000313" key="2">
    <source>
        <dbReference type="Proteomes" id="UP001161580"/>
    </source>
</evidence>
<organism evidence="1 2">
    <name type="scientific">Ferirhizobium litorale</name>
    <dbReference type="NCBI Taxonomy" id="2927786"/>
    <lineage>
        <taxon>Bacteria</taxon>
        <taxon>Pseudomonadati</taxon>
        <taxon>Pseudomonadota</taxon>
        <taxon>Alphaproteobacteria</taxon>
        <taxon>Hyphomicrobiales</taxon>
        <taxon>Rhizobiaceae</taxon>
        <taxon>Ferirhizobium</taxon>
    </lineage>
</organism>
<dbReference type="Gene3D" id="3.30.110.170">
    <property type="entry name" value="Protein of unknown function (DUF541), domain 1"/>
    <property type="match status" value="1"/>
</dbReference>
<proteinExistence type="predicted"/>
<dbReference type="PANTHER" id="PTHR34387:SF2">
    <property type="entry name" value="SLR1258 PROTEIN"/>
    <property type="match status" value="1"/>
</dbReference>
<dbReference type="InterPro" id="IPR052022">
    <property type="entry name" value="26kDa_periplasmic_antigen"/>
</dbReference>
<dbReference type="Proteomes" id="UP001161580">
    <property type="component" value="Unassembled WGS sequence"/>
</dbReference>
<comment type="caution">
    <text evidence="1">The sequence shown here is derived from an EMBL/GenBank/DDBJ whole genome shotgun (WGS) entry which is preliminary data.</text>
</comment>
<dbReference type="Gene3D" id="3.30.70.2970">
    <property type="entry name" value="Protein of unknown function (DUF541), domain 2"/>
    <property type="match status" value="1"/>
</dbReference>
<dbReference type="Pfam" id="PF04402">
    <property type="entry name" value="SIMPL"/>
    <property type="match status" value="1"/>
</dbReference>
<gene>
    <name evidence="1" type="ORF">MRS75_03225</name>
</gene>
<sequence length="234" mass="24614">MAVFALTTAVPAAAQDGRERPAVITVSGEGEASVAPDMAIVTLGVVRQAKTAREALDDNNKAMAEVLKQLKANGIADRDLQTSGFGIAPQYNYPTDKNGQPMPPELVGYQVTNTLTVRLRDMEKLGALLDTSVSLGINQGGDIRFTNDKPEATVTEARKAAVASALAKAKTLSEAAGVKLGPIVRITETPDRPQPVPVYRAAVAKEMSDGGAVPIAGGENSYNVNVIVTFRLEQ</sequence>
<evidence type="ECO:0000313" key="1">
    <source>
        <dbReference type="EMBL" id="MDI7921093.1"/>
    </source>
</evidence>
<name>A0AAE3QCY0_9HYPH</name>
<keyword evidence="2" id="KW-1185">Reference proteome</keyword>
<dbReference type="PANTHER" id="PTHR34387">
    <property type="entry name" value="SLR1258 PROTEIN"/>
    <property type="match status" value="1"/>
</dbReference>
<dbReference type="AlphaFoldDB" id="A0AAE3QCY0"/>
<dbReference type="EMBL" id="JALDYZ010000001">
    <property type="protein sequence ID" value="MDI7921093.1"/>
    <property type="molecule type" value="Genomic_DNA"/>
</dbReference>
<reference evidence="1" key="1">
    <citation type="submission" date="2022-03" db="EMBL/GenBank/DDBJ databases">
        <title>Fererhizobium litorale gen. nov., sp. nov., isolated from sandy sediments of the Sea of Japan seashore.</title>
        <authorList>
            <person name="Romanenko L."/>
            <person name="Kurilenko V."/>
            <person name="Otstavnykh N."/>
            <person name="Svetashev V."/>
            <person name="Tekutyeva L."/>
            <person name="Isaeva M."/>
            <person name="Mikhailov V."/>
        </authorList>
    </citation>
    <scope>NUCLEOTIDE SEQUENCE</scope>
    <source>
        <strain evidence="1">KMM 9576</strain>
    </source>
</reference>
<dbReference type="InterPro" id="IPR007497">
    <property type="entry name" value="SIMPL/DUF541"/>
</dbReference>